<sequence>MPRSETFSCFCGSFAALQHLRFNIARLQSRDFPSLGIIGLGPIGFSEAFAEQPACAIPLFPYGLEANGAGINHGRRSNRFLHTRLQLKINQRGPTGTSQRRPF</sequence>
<keyword evidence="2" id="KW-1185">Reference proteome</keyword>
<protein>
    <submittedName>
        <fullName evidence="1">Uncharacterized protein</fullName>
    </submittedName>
</protein>
<name>A0A5C6D3W6_9BACT</name>
<proteinExistence type="predicted"/>
<comment type="caution">
    <text evidence="1">The sequence shown here is derived from an EMBL/GenBank/DDBJ whole genome shotgun (WGS) entry which is preliminary data.</text>
</comment>
<organism evidence="1 2">
    <name type="scientific">Novipirellula artificiosorum</name>
    <dbReference type="NCBI Taxonomy" id="2528016"/>
    <lineage>
        <taxon>Bacteria</taxon>
        <taxon>Pseudomonadati</taxon>
        <taxon>Planctomycetota</taxon>
        <taxon>Planctomycetia</taxon>
        <taxon>Pirellulales</taxon>
        <taxon>Pirellulaceae</taxon>
        <taxon>Novipirellula</taxon>
    </lineage>
</organism>
<evidence type="ECO:0000313" key="2">
    <source>
        <dbReference type="Proteomes" id="UP000319143"/>
    </source>
</evidence>
<dbReference type="EMBL" id="SJPV01000016">
    <property type="protein sequence ID" value="TWU31510.1"/>
    <property type="molecule type" value="Genomic_DNA"/>
</dbReference>
<reference evidence="1 2" key="1">
    <citation type="submission" date="2019-02" db="EMBL/GenBank/DDBJ databases">
        <title>Deep-cultivation of Planctomycetes and their phenomic and genomic characterization uncovers novel biology.</title>
        <authorList>
            <person name="Wiegand S."/>
            <person name="Jogler M."/>
            <person name="Boedeker C."/>
            <person name="Pinto D."/>
            <person name="Vollmers J."/>
            <person name="Rivas-Marin E."/>
            <person name="Kohn T."/>
            <person name="Peeters S.H."/>
            <person name="Heuer A."/>
            <person name="Rast P."/>
            <person name="Oberbeckmann S."/>
            <person name="Bunk B."/>
            <person name="Jeske O."/>
            <person name="Meyerdierks A."/>
            <person name="Storesund J.E."/>
            <person name="Kallscheuer N."/>
            <person name="Luecker S."/>
            <person name="Lage O.M."/>
            <person name="Pohl T."/>
            <person name="Merkel B.J."/>
            <person name="Hornburger P."/>
            <person name="Mueller R.-W."/>
            <person name="Bruemmer F."/>
            <person name="Labrenz M."/>
            <person name="Spormann A.M."/>
            <person name="Op Den Camp H."/>
            <person name="Overmann J."/>
            <person name="Amann R."/>
            <person name="Jetten M.S.M."/>
            <person name="Mascher T."/>
            <person name="Medema M.H."/>
            <person name="Devos D.P."/>
            <person name="Kaster A.-K."/>
            <person name="Ovreas L."/>
            <person name="Rohde M."/>
            <person name="Galperin M.Y."/>
            <person name="Jogler C."/>
        </authorList>
    </citation>
    <scope>NUCLEOTIDE SEQUENCE [LARGE SCALE GENOMIC DNA]</scope>
    <source>
        <strain evidence="1 2">Poly41</strain>
    </source>
</reference>
<dbReference type="AlphaFoldDB" id="A0A5C6D3W6"/>
<dbReference type="Proteomes" id="UP000319143">
    <property type="component" value="Unassembled WGS sequence"/>
</dbReference>
<accession>A0A5C6D3W6</accession>
<gene>
    <name evidence="1" type="ORF">Poly41_60660</name>
</gene>
<evidence type="ECO:0000313" key="1">
    <source>
        <dbReference type="EMBL" id="TWU31510.1"/>
    </source>
</evidence>